<gene>
    <name evidence="1" type="ORF">DFP79_0748</name>
</gene>
<sequence length="31" mass="3559">MQTQPKGLISVLLNELADFGEGLVFKRNKRR</sequence>
<evidence type="ECO:0000313" key="1">
    <source>
        <dbReference type="EMBL" id="TDO99746.1"/>
    </source>
</evidence>
<proteinExistence type="predicted"/>
<organism evidence="1 2">
    <name type="scientific">Marinomonas balearica</name>
    <dbReference type="NCBI Taxonomy" id="491947"/>
    <lineage>
        <taxon>Bacteria</taxon>
        <taxon>Pseudomonadati</taxon>
        <taxon>Pseudomonadota</taxon>
        <taxon>Gammaproteobacteria</taxon>
        <taxon>Oceanospirillales</taxon>
        <taxon>Oceanospirillaceae</taxon>
        <taxon>Marinomonas</taxon>
    </lineage>
</organism>
<keyword evidence="2" id="KW-1185">Reference proteome</keyword>
<reference evidence="1 2" key="1">
    <citation type="submission" date="2019-03" db="EMBL/GenBank/DDBJ databases">
        <title>Genomic Encyclopedia of Type Strains, Phase III (KMG-III): the genomes of soil and plant-associated and newly described type strains.</title>
        <authorList>
            <person name="Whitman W."/>
        </authorList>
    </citation>
    <scope>NUCLEOTIDE SEQUENCE [LARGE SCALE GENOMIC DNA]</scope>
    <source>
        <strain evidence="1 2">CECT 7378</strain>
    </source>
</reference>
<evidence type="ECO:0000313" key="2">
    <source>
        <dbReference type="Proteomes" id="UP000294656"/>
    </source>
</evidence>
<dbReference type="Proteomes" id="UP000294656">
    <property type="component" value="Unassembled WGS sequence"/>
</dbReference>
<accession>A0A4R6ME99</accession>
<protein>
    <submittedName>
        <fullName evidence="1">Uncharacterized protein</fullName>
    </submittedName>
</protein>
<name>A0A4R6ME99_9GAMM</name>
<comment type="caution">
    <text evidence="1">The sequence shown here is derived from an EMBL/GenBank/DDBJ whole genome shotgun (WGS) entry which is preliminary data.</text>
</comment>
<dbReference type="AlphaFoldDB" id="A0A4R6ME99"/>
<dbReference type="EMBL" id="SNXC01000009">
    <property type="protein sequence ID" value="TDO99746.1"/>
    <property type="molecule type" value="Genomic_DNA"/>
</dbReference>